<comment type="caution">
    <text evidence="1">The sequence shown here is derived from an EMBL/GenBank/DDBJ whole genome shotgun (WGS) entry which is preliminary data.</text>
</comment>
<dbReference type="RefSeq" id="WP_024462594.1">
    <property type="nucleotide sequence ID" value="NZ_CP062939.1"/>
</dbReference>
<dbReference type="PANTHER" id="PTHR47271">
    <property type="entry name" value="ARGININE DEIMINASE"/>
    <property type="match status" value="1"/>
</dbReference>
<accession>A0A087EAJ8</accession>
<sequence>MALLHEFFDADNVEDSYDAAIEEEVWGGGFGASDYVSPVDSILVHSPGHEVELLAHARYDEAVGTLVLKDSKGRARSYFQGRELPDFELMRSQHAALVQLLSDNGIAVHDYTVDPQIWGNRLFTRDPALITPHGAILCRMSGFFRQGETCIIEKTFADLHIPIVGAIQGRGFIEGGSFSIINPHTAVIGRSVRNNDEGIEQLRWLLALQGLELLVVDVPADKIHLDEMFLMLSYDKALVDTRIIPHWFLRKLRDMGIEAIEVDPEDPPLTNNCIAIAPGKIIFPASGVRTMDILERRGLQILPVDVSELNKMGGSIHCLTLPLHRKARVA</sequence>
<dbReference type="GO" id="GO:0019546">
    <property type="term" value="P:L-arginine deiminase pathway"/>
    <property type="evidence" value="ECO:0007669"/>
    <property type="project" value="TreeGrafter"/>
</dbReference>
<evidence type="ECO:0000313" key="1">
    <source>
        <dbReference type="EMBL" id="KFJ04799.1"/>
    </source>
</evidence>
<dbReference type="GO" id="GO:0016740">
    <property type="term" value="F:transferase activity"/>
    <property type="evidence" value="ECO:0007669"/>
    <property type="project" value="UniProtKB-KW"/>
</dbReference>
<dbReference type="EC" id="3.5.3.18" evidence="1"/>
<dbReference type="eggNOG" id="COG1834">
    <property type="taxonomic scope" value="Bacteria"/>
</dbReference>
<keyword evidence="1" id="KW-0808">Transferase</keyword>
<name>A0A087EAJ8_9BIFI</name>
<dbReference type="STRING" id="77635.BISU_0812"/>
<reference evidence="1 2" key="1">
    <citation type="submission" date="2014-03" db="EMBL/GenBank/DDBJ databases">
        <title>Genomics of Bifidobacteria.</title>
        <authorList>
            <person name="Ventura M."/>
            <person name="Milani C."/>
            <person name="Lugli G.A."/>
        </authorList>
    </citation>
    <scope>NUCLEOTIDE SEQUENCE [LARGE SCALE GENOMIC DNA]</scope>
    <source>
        <strain evidence="1 2">LMG 11597</strain>
    </source>
</reference>
<organism evidence="1 2">
    <name type="scientific">Bifidobacterium subtile</name>
    <dbReference type="NCBI Taxonomy" id="77635"/>
    <lineage>
        <taxon>Bacteria</taxon>
        <taxon>Bacillati</taxon>
        <taxon>Actinomycetota</taxon>
        <taxon>Actinomycetes</taxon>
        <taxon>Bifidobacteriales</taxon>
        <taxon>Bifidobacteriaceae</taxon>
        <taxon>Bifidobacterium</taxon>
    </lineage>
</organism>
<gene>
    <name evidence="1" type="ORF">BISU_0812</name>
</gene>
<dbReference type="Gene3D" id="3.75.10.10">
    <property type="entry name" value="L-arginine/glycine Amidinotransferase, Chain A"/>
    <property type="match status" value="1"/>
</dbReference>
<dbReference type="GO" id="GO:0016990">
    <property type="term" value="F:arginine deiminase activity"/>
    <property type="evidence" value="ECO:0007669"/>
    <property type="project" value="TreeGrafter"/>
</dbReference>
<dbReference type="AlphaFoldDB" id="A0A087EAJ8"/>
<dbReference type="EMBL" id="JGZR01000003">
    <property type="protein sequence ID" value="KFJ04799.1"/>
    <property type="molecule type" value="Genomic_DNA"/>
</dbReference>
<evidence type="ECO:0000313" key="2">
    <source>
        <dbReference type="Proteomes" id="UP000029055"/>
    </source>
</evidence>
<dbReference type="OrthoDB" id="3196313at2"/>
<proteinExistence type="predicted"/>
<keyword evidence="1" id="KW-0378">Hydrolase</keyword>
<dbReference type="SUPFAM" id="SSF55909">
    <property type="entry name" value="Pentein"/>
    <property type="match status" value="1"/>
</dbReference>
<dbReference type="PANTHER" id="PTHR47271:SF2">
    <property type="entry name" value="ARGININE DEIMINASE"/>
    <property type="match status" value="1"/>
</dbReference>
<dbReference type="Pfam" id="PF02274">
    <property type="entry name" value="ADI"/>
    <property type="match status" value="2"/>
</dbReference>
<dbReference type="Proteomes" id="UP000029055">
    <property type="component" value="Unassembled WGS sequence"/>
</dbReference>
<protein>
    <submittedName>
        <fullName evidence="1">Amidinotransferase</fullName>
        <ecNumber evidence="1">3.5.3.18</ecNumber>
    </submittedName>
</protein>
<keyword evidence="2" id="KW-1185">Reference proteome</keyword>
<dbReference type="GO" id="GO:0016403">
    <property type="term" value="F:dimethylargininase activity"/>
    <property type="evidence" value="ECO:0007669"/>
    <property type="project" value="UniProtKB-EC"/>
</dbReference>